<evidence type="ECO:0000256" key="3">
    <source>
        <dbReference type="ARBA" id="ARBA00023163"/>
    </source>
</evidence>
<keyword evidence="3" id="KW-0804">Transcription</keyword>
<gene>
    <name evidence="4" type="ORF">acsn021_15250</name>
</gene>
<dbReference type="PANTHER" id="PTHR42756">
    <property type="entry name" value="TRANSCRIPTIONAL REGULATOR, MARR"/>
    <property type="match status" value="1"/>
</dbReference>
<dbReference type="GO" id="GO:0003700">
    <property type="term" value="F:DNA-binding transcription factor activity"/>
    <property type="evidence" value="ECO:0007669"/>
    <property type="project" value="InterPro"/>
</dbReference>
<keyword evidence="2" id="KW-0238">DNA-binding</keyword>
<protein>
    <submittedName>
        <fullName evidence="4">MarR family transcriptional regulator</fullName>
    </submittedName>
</protein>
<dbReference type="PANTHER" id="PTHR42756:SF1">
    <property type="entry name" value="TRANSCRIPTIONAL REPRESSOR OF EMRAB OPERON"/>
    <property type="match status" value="1"/>
</dbReference>
<accession>A0A6S6QW72</accession>
<organism evidence="4 5">
    <name type="scientific">Anaerocolumna cellulosilytica</name>
    <dbReference type="NCBI Taxonomy" id="433286"/>
    <lineage>
        <taxon>Bacteria</taxon>
        <taxon>Bacillati</taxon>
        <taxon>Bacillota</taxon>
        <taxon>Clostridia</taxon>
        <taxon>Lachnospirales</taxon>
        <taxon>Lachnospiraceae</taxon>
        <taxon>Anaerocolumna</taxon>
    </lineage>
</organism>
<evidence type="ECO:0000256" key="2">
    <source>
        <dbReference type="ARBA" id="ARBA00023125"/>
    </source>
</evidence>
<dbReference type="InterPro" id="IPR000835">
    <property type="entry name" value="HTH_MarR-typ"/>
</dbReference>
<evidence type="ECO:0000313" key="5">
    <source>
        <dbReference type="Proteomes" id="UP000515561"/>
    </source>
</evidence>
<dbReference type="Proteomes" id="UP000515561">
    <property type="component" value="Chromosome"/>
</dbReference>
<dbReference type="Pfam" id="PF01047">
    <property type="entry name" value="MarR"/>
    <property type="match status" value="1"/>
</dbReference>
<dbReference type="InterPro" id="IPR036388">
    <property type="entry name" value="WH-like_DNA-bd_sf"/>
</dbReference>
<dbReference type="GO" id="GO:0003677">
    <property type="term" value="F:DNA binding"/>
    <property type="evidence" value="ECO:0007669"/>
    <property type="project" value="UniProtKB-KW"/>
</dbReference>
<dbReference type="AlphaFoldDB" id="A0A6S6QW72"/>
<dbReference type="InterPro" id="IPR036390">
    <property type="entry name" value="WH_DNA-bd_sf"/>
</dbReference>
<evidence type="ECO:0000256" key="1">
    <source>
        <dbReference type="ARBA" id="ARBA00023015"/>
    </source>
</evidence>
<dbReference type="EMBL" id="AP023367">
    <property type="protein sequence ID" value="BCJ93956.1"/>
    <property type="molecule type" value="Genomic_DNA"/>
</dbReference>
<dbReference type="Gene3D" id="1.10.10.10">
    <property type="entry name" value="Winged helix-like DNA-binding domain superfamily/Winged helix DNA-binding domain"/>
    <property type="match status" value="1"/>
</dbReference>
<keyword evidence="1" id="KW-0805">Transcription regulation</keyword>
<dbReference type="SUPFAM" id="SSF46785">
    <property type="entry name" value="Winged helix' DNA-binding domain"/>
    <property type="match status" value="1"/>
</dbReference>
<dbReference type="SMART" id="SM00347">
    <property type="entry name" value="HTH_MARR"/>
    <property type="match status" value="1"/>
</dbReference>
<sequence>MNKKTDLKLKDCACKRLRMSTRIVTQFYDNAFRKAGLKSTQYSLLKDIASRQGGISVNELANLSLMDQTTVTRNIEILRKNELITVKTADIDSRKKCIAVSEAGKERLTEATPIWKETQRQVQELVGEEKYEAFLEVLSCLENLK</sequence>
<name>A0A6S6QW72_9FIRM</name>
<dbReference type="KEGG" id="acel:acsn021_15250"/>
<reference evidence="4 5" key="1">
    <citation type="journal article" date="2016" name="Int. J. Syst. Evol. Microbiol.">
        <title>Descriptions of Anaerotaenia torta gen. nov., sp. nov. and Anaerocolumna cellulosilytica gen. nov., sp. nov. isolated from a methanogenic reactor of cattle waste.</title>
        <authorList>
            <person name="Uek A."/>
            <person name="Ohtaki Y."/>
            <person name="Kaku N."/>
            <person name="Ueki K."/>
        </authorList>
    </citation>
    <scope>NUCLEOTIDE SEQUENCE [LARGE SCALE GENOMIC DNA]</scope>
    <source>
        <strain evidence="4 5">SN021</strain>
    </source>
</reference>
<dbReference type="RefSeq" id="WP_184093575.1">
    <property type="nucleotide sequence ID" value="NZ_AP023367.1"/>
</dbReference>
<keyword evidence="5" id="KW-1185">Reference proteome</keyword>
<proteinExistence type="predicted"/>
<dbReference type="PROSITE" id="PS50995">
    <property type="entry name" value="HTH_MARR_2"/>
    <property type="match status" value="1"/>
</dbReference>
<evidence type="ECO:0000313" key="4">
    <source>
        <dbReference type="EMBL" id="BCJ93956.1"/>
    </source>
</evidence>